<accession>A0A6M3ISW3</accession>
<evidence type="ECO:0000313" key="1">
    <source>
        <dbReference type="EMBL" id="QJA60197.1"/>
    </source>
</evidence>
<proteinExistence type="predicted"/>
<protein>
    <submittedName>
        <fullName evidence="1">Uncharacterized protein</fullName>
    </submittedName>
</protein>
<gene>
    <name evidence="1" type="ORF">MM415B01169_0030</name>
</gene>
<dbReference type="AlphaFoldDB" id="A0A6M3ISW3"/>
<name>A0A6M3ISW3_9ZZZZ</name>
<organism evidence="1">
    <name type="scientific">viral metagenome</name>
    <dbReference type="NCBI Taxonomy" id="1070528"/>
    <lineage>
        <taxon>unclassified sequences</taxon>
        <taxon>metagenomes</taxon>
        <taxon>organismal metagenomes</taxon>
    </lineage>
</organism>
<reference evidence="1" key="1">
    <citation type="submission" date="2020-03" db="EMBL/GenBank/DDBJ databases">
        <title>The deep terrestrial virosphere.</title>
        <authorList>
            <person name="Holmfeldt K."/>
            <person name="Nilsson E."/>
            <person name="Simone D."/>
            <person name="Lopez-Fernandez M."/>
            <person name="Wu X."/>
            <person name="de Brujin I."/>
            <person name="Lundin D."/>
            <person name="Andersson A."/>
            <person name="Bertilsson S."/>
            <person name="Dopson M."/>
        </authorList>
    </citation>
    <scope>NUCLEOTIDE SEQUENCE</scope>
    <source>
        <strain evidence="1">MM415B01169</strain>
    </source>
</reference>
<dbReference type="EMBL" id="MT141399">
    <property type="protein sequence ID" value="QJA60197.1"/>
    <property type="molecule type" value="Genomic_DNA"/>
</dbReference>
<sequence length="86" mass="9864">MVEIIAIIILGILVIAQAVERYFFARHMTDQLENCMKAVMSRNINDYLTATNEPKKDAEFTQNDEIDINEATDEEFDKAIKAQVKL</sequence>